<sequence>MQNRPWPLFIMFSFITVSVNAYRFGVGIYDITGAAAEVVMMGYAKFSQSTSGIHTRLFSRAFCIQDTAESRPILFINVDLGMSSQLLKTKVIDELVNLYGKEFDAQNVLISATHTHSGPGGYFQYFLYLISTVGFVKENFEATVQGIVNSVKMAKQNMMNGTILINQGELLNASINRSPTAYVNNPKEERDKYTHNVDTKMTLLKFIDSTGRPVGMLNWFAVHATSMNNTNTLISGDNKGLASLLFEQKMNAGRQLGQGPFIAAFAQANEGDVSPNINGPRCIDTGEPCDMVHSTCDGRSEKCIAFGPGKDMFESTLIIARRQVEKAWELFTTAKDELTGPVDFVHQFVDMPNTKVTYKGRVGSTCLPAMGYSFAAGTMDGPGDFDFTQGTTKGTALWDFIRDLVHKPSADLQKCHFPKPILLGTGELNYPWEWQPMIVETQLLRIGSLIIVGLPGEFTTMSGRRINTAVQQSVERYLPKKQNKSWSSGNNVVIVLAGLSNVYSSYVTTPEEYELQRYEGASTIYGPLTLPAYVKQYEQLAAALINGSKLPPGPQPPFHLTKLFGLLPPVLLDTAPWRKKFGDVLLQPLDTYSQLNDVVHVHFVSANPRNDFKQNGTFLTVDRYDEDSNTWLTEFTDANWETKFHWRRSGSVDWLLGQSMAEISWQVSSSDGQCRPGRYRIQHFGTAKPSPLSSRLRPFTGTSNTFKVTCSNWR</sequence>
<dbReference type="InterPro" id="IPR031331">
    <property type="entry name" value="NEUT/ALK_ceramidase_C"/>
</dbReference>
<dbReference type="GO" id="GO:0046872">
    <property type="term" value="F:metal ion binding"/>
    <property type="evidence" value="ECO:0007669"/>
    <property type="project" value="UniProtKB-KW"/>
</dbReference>
<keyword evidence="6" id="KW-0479">Metal-binding</keyword>
<dbReference type="OrthoDB" id="191371at2759"/>
<evidence type="ECO:0000256" key="8">
    <source>
        <dbReference type="SAM" id="SignalP"/>
    </source>
</evidence>
<evidence type="ECO:0000259" key="9">
    <source>
        <dbReference type="Pfam" id="PF04734"/>
    </source>
</evidence>
<dbReference type="PANTHER" id="PTHR12670:SF1">
    <property type="entry name" value="NEUTRAL CERAMIDASE"/>
    <property type="match status" value="1"/>
</dbReference>
<feature type="chain" id="PRO_5035736978" description="Neutral ceramidase" evidence="8">
    <location>
        <begin position="22"/>
        <end position="714"/>
    </location>
</feature>
<dbReference type="EC" id="3.5.1.23" evidence="2 7"/>
<comment type="cofactor">
    <cofactor evidence="6">
        <name>Zn(2+)</name>
        <dbReference type="ChEBI" id="CHEBI:29105"/>
    </cofactor>
    <text evidence="6">Binds 1 zinc ion per subunit.</text>
</comment>
<dbReference type="EMBL" id="JTDE01000821">
    <property type="protein sequence ID" value="KAF7260269.1"/>
    <property type="molecule type" value="Genomic_DNA"/>
</dbReference>
<feature type="signal peptide" evidence="8">
    <location>
        <begin position="1"/>
        <end position="21"/>
    </location>
</feature>
<evidence type="ECO:0000256" key="3">
    <source>
        <dbReference type="ARBA" id="ARBA00019235"/>
    </source>
</evidence>
<evidence type="ECO:0000256" key="4">
    <source>
        <dbReference type="ARBA" id="ARBA00022801"/>
    </source>
</evidence>
<evidence type="ECO:0000256" key="6">
    <source>
        <dbReference type="PIRSR" id="PIRSR606823-2"/>
    </source>
</evidence>
<dbReference type="InterPro" id="IPR031329">
    <property type="entry name" value="NEUT/ALK_ceramidase_N"/>
</dbReference>
<dbReference type="GO" id="GO:0016020">
    <property type="term" value="C:membrane"/>
    <property type="evidence" value="ECO:0007669"/>
    <property type="project" value="GOC"/>
</dbReference>
<feature type="binding site" evidence="6">
    <location>
        <position position="457"/>
    </location>
    <ligand>
        <name>Zn(2+)</name>
        <dbReference type="ChEBI" id="CHEBI:29105"/>
    </ligand>
</feature>
<feature type="binding site" evidence="6">
    <location>
        <position position="114"/>
    </location>
    <ligand>
        <name>Zn(2+)</name>
        <dbReference type="ChEBI" id="CHEBI:29105"/>
    </ligand>
</feature>
<keyword evidence="8" id="KW-0732">Signal</keyword>
<feature type="domain" description="Neutral/alkaline non-lysosomal ceramidase N-terminal" evidence="9">
    <location>
        <begin position="22"/>
        <end position="534"/>
    </location>
</feature>
<feature type="domain" description="Neutral/alkaline non-lysosomal ceramidase C-terminal" evidence="10">
    <location>
        <begin position="537"/>
        <end position="708"/>
    </location>
</feature>
<keyword evidence="6" id="KW-0862">Zinc</keyword>
<dbReference type="Pfam" id="PF04734">
    <property type="entry name" value="Ceramidase_alk"/>
    <property type="match status" value="1"/>
</dbReference>
<keyword evidence="7" id="KW-0746">Sphingolipid metabolism</keyword>
<organism evidence="11 12">
    <name type="scientific">Paragonimus skrjabini miyazakii</name>
    <dbReference type="NCBI Taxonomy" id="59628"/>
    <lineage>
        <taxon>Eukaryota</taxon>
        <taxon>Metazoa</taxon>
        <taxon>Spiralia</taxon>
        <taxon>Lophotrochozoa</taxon>
        <taxon>Platyhelminthes</taxon>
        <taxon>Trematoda</taxon>
        <taxon>Digenea</taxon>
        <taxon>Plagiorchiida</taxon>
        <taxon>Troglotremata</taxon>
        <taxon>Troglotrematidae</taxon>
        <taxon>Paragonimus</taxon>
    </lineage>
</organism>
<reference evidence="11" key="1">
    <citation type="submission" date="2019-07" db="EMBL/GenBank/DDBJ databases">
        <title>Annotation for the trematode Paragonimus miyazaki's.</title>
        <authorList>
            <person name="Choi Y.-J."/>
        </authorList>
    </citation>
    <scope>NUCLEOTIDE SEQUENCE</scope>
    <source>
        <strain evidence="11">Japan</strain>
    </source>
</reference>
<keyword evidence="7" id="KW-0443">Lipid metabolism</keyword>
<dbReference type="GO" id="GO:0005576">
    <property type="term" value="C:extracellular region"/>
    <property type="evidence" value="ECO:0007669"/>
    <property type="project" value="TreeGrafter"/>
</dbReference>
<dbReference type="GO" id="GO:0042759">
    <property type="term" value="P:long-chain fatty acid biosynthetic process"/>
    <property type="evidence" value="ECO:0007669"/>
    <property type="project" value="TreeGrafter"/>
</dbReference>
<name>A0A8S9YYR6_9TREM</name>
<evidence type="ECO:0000313" key="12">
    <source>
        <dbReference type="Proteomes" id="UP000822476"/>
    </source>
</evidence>
<evidence type="ECO:0000256" key="1">
    <source>
        <dbReference type="ARBA" id="ARBA00009835"/>
    </source>
</evidence>
<feature type="binding site" evidence="6">
    <location>
        <position position="506"/>
    </location>
    <ligand>
        <name>Zn(2+)</name>
        <dbReference type="ChEBI" id="CHEBI:29105"/>
    </ligand>
</feature>
<keyword evidence="12" id="KW-1185">Reference proteome</keyword>
<dbReference type="InterPro" id="IPR006823">
    <property type="entry name" value="Ceramidase_alk"/>
</dbReference>
<keyword evidence="4 7" id="KW-0378">Hydrolase</keyword>
<dbReference type="GO" id="GO:0017040">
    <property type="term" value="F:N-acylsphingosine amidohydrolase activity"/>
    <property type="evidence" value="ECO:0007669"/>
    <property type="project" value="UniProtKB-UniRule"/>
</dbReference>
<accession>A0A8S9YYR6</accession>
<dbReference type="Gene3D" id="2.60.40.2300">
    <property type="entry name" value="Neutral/alkaline non-lysosomal ceramidase, C-terminal domain"/>
    <property type="match status" value="1"/>
</dbReference>
<comment type="catalytic activity">
    <reaction evidence="7">
        <text>an N-acylsphing-4-enine + H2O = sphing-4-enine + a fatty acid</text>
        <dbReference type="Rhea" id="RHEA:20856"/>
        <dbReference type="ChEBI" id="CHEBI:15377"/>
        <dbReference type="ChEBI" id="CHEBI:28868"/>
        <dbReference type="ChEBI" id="CHEBI:52639"/>
        <dbReference type="ChEBI" id="CHEBI:57756"/>
        <dbReference type="EC" id="3.5.1.23"/>
    </reaction>
</comment>
<dbReference type="PANTHER" id="PTHR12670">
    <property type="entry name" value="CERAMIDASE"/>
    <property type="match status" value="1"/>
</dbReference>
<proteinExistence type="inferred from homology"/>
<feature type="binding site" evidence="6">
    <location>
        <position position="223"/>
    </location>
    <ligand>
        <name>Zn(2+)</name>
        <dbReference type="ChEBI" id="CHEBI:29105"/>
    </ligand>
</feature>
<dbReference type="Proteomes" id="UP000822476">
    <property type="component" value="Unassembled WGS sequence"/>
</dbReference>
<gene>
    <name evidence="11" type="ORF">EG68_02062</name>
</gene>
<evidence type="ECO:0000256" key="5">
    <source>
        <dbReference type="PIRSR" id="PIRSR606823-1"/>
    </source>
</evidence>
<dbReference type="InterPro" id="IPR038445">
    <property type="entry name" value="NCDase_C_sf"/>
</dbReference>
<evidence type="ECO:0000313" key="11">
    <source>
        <dbReference type="EMBL" id="KAF7260269.1"/>
    </source>
</evidence>
<dbReference type="GO" id="GO:0046514">
    <property type="term" value="P:ceramide catabolic process"/>
    <property type="evidence" value="ECO:0007669"/>
    <property type="project" value="InterPro"/>
</dbReference>
<feature type="active site" description="Nucleophile" evidence="5">
    <location>
        <position position="274"/>
    </location>
</feature>
<comment type="caution">
    <text evidence="11">The sequence shown here is derived from an EMBL/GenBank/DDBJ whole genome shotgun (WGS) entry which is preliminary data.</text>
</comment>
<evidence type="ECO:0000256" key="2">
    <source>
        <dbReference type="ARBA" id="ARBA00011891"/>
    </source>
</evidence>
<dbReference type="GO" id="GO:0046512">
    <property type="term" value="P:sphingosine biosynthetic process"/>
    <property type="evidence" value="ECO:0007669"/>
    <property type="project" value="TreeGrafter"/>
</dbReference>
<dbReference type="Pfam" id="PF17048">
    <property type="entry name" value="Ceramidse_alk_C"/>
    <property type="match status" value="1"/>
</dbReference>
<evidence type="ECO:0000259" key="10">
    <source>
        <dbReference type="Pfam" id="PF17048"/>
    </source>
</evidence>
<comment type="similarity">
    <text evidence="1 7">Belongs to the neutral ceramidase family.</text>
</comment>
<protein>
    <recommendedName>
        <fullName evidence="3 7">Neutral ceramidase</fullName>
        <ecNumber evidence="2 7">3.5.1.23</ecNumber>
    </recommendedName>
</protein>
<dbReference type="AlphaFoldDB" id="A0A8S9YYR6"/>
<evidence type="ECO:0000256" key="7">
    <source>
        <dbReference type="RuleBase" id="RU366019"/>
    </source>
</evidence>